<dbReference type="Gene3D" id="3.60.140.10">
    <property type="entry name" value="CNF1/YfiH-like putative cysteine hydrolases"/>
    <property type="match status" value="1"/>
</dbReference>
<dbReference type="GO" id="GO:0016787">
    <property type="term" value="F:hydrolase activity"/>
    <property type="evidence" value="ECO:0007669"/>
    <property type="project" value="UniProtKB-KW"/>
</dbReference>
<reference evidence="11 12" key="1">
    <citation type="journal article" date="2019" name="Front. Microbiol.">
        <title>Genomes of Neutrophilic Sulfur-Oxidizing Chemolithoautotrophs Representing 9 Proteobacterial Species From 8 Genera.</title>
        <authorList>
            <person name="Watanabe T."/>
            <person name="Kojima H."/>
            <person name="Umezawa K."/>
            <person name="Hori C."/>
            <person name="Takasuka T.E."/>
            <person name="Kato Y."/>
            <person name="Fukui M."/>
        </authorList>
    </citation>
    <scope>NUCLEOTIDE SEQUENCE [LARGE SCALE GENOMIC DNA]</scope>
    <source>
        <strain evidence="11 12">TTN</strain>
    </source>
</reference>
<dbReference type="SUPFAM" id="SSF64438">
    <property type="entry name" value="CNF1/YfiH-like putative cysteine hydrolases"/>
    <property type="match status" value="1"/>
</dbReference>
<comment type="similarity">
    <text evidence="2 10">Belongs to the purine nucleoside phosphorylase YfiH/LACC1 family.</text>
</comment>
<evidence type="ECO:0000256" key="2">
    <source>
        <dbReference type="ARBA" id="ARBA00007353"/>
    </source>
</evidence>
<comment type="catalytic activity">
    <reaction evidence="8">
        <text>adenosine + phosphate = alpha-D-ribose 1-phosphate + adenine</text>
        <dbReference type="Rhea" id="RHEA:27642"/>
        <dbReference type="ChEBI" id="CHEBI:16335"/>
        <dbReference type="ChEBI" id="CHEBI:16708"/>
        <dbReference type="ChEBI" id="CHEBI:43474"/>
        <dbReference type="ChEBI" id="CHEBI:57720"/>
        <dbReference type="EC" id="2.4.2.1"/>
    </reaction>
    <physiologicalReaction direction="left-to-right" evidence="8">
        <dbReference type="Rhea" id="RHEA:27643"/>
    </physiologicalReaction>
</comment>
<keyword evidence="4" id="KW-0479">Metal-binding</keyword>
<organism evidence="11 12">
    <name type="scientific">Sulfuriferula multivorans</name>
    <dbReference type="NCBI Taxonomy" id="1559896"/>
    <lineage>
        <taxon>Bacteria</taxon>
        <taxon>Pseudomonadati</taxon>
        <taxon>Pseudomonadota</taxon>
        <taxon>Betaproteobacteria</taxon>
        <taxon>Nitrosomonadales</taxon>
        <taxon>Sulfuricellaceae</taxon>
        <taxon>Sulfuriferula</taxon>
    </lineage>
</organism>
<comment type="catalytic activity">
    <reaction evidence="1">
        <text>inosine + phosphate = alpha-D-ribose 1-phosphate + hypoxanthine</text>
        <dbReference type="Rhea" id="RHEA:27646"/>
        <dbReference type="ChEBI" id="CHEBI:17368"/>
        <dbReference type="ChEBI" id="CHEBI:17596"/>
        <dbReference type="ChEBI" id="CHEBI:43474"/>
        <dbReference type="ChEBI" id="CHEBI:57720"/>
        <dbReference type="EC" id="2.4.2.1"/>
    </reaction>
    <physiologicalReaction direction="left-to-right" evidence="1">
        <dbReference type="Rhea" id="RHEA:27647"/>
    </physiologicalReaction>
</comment>
<accession>A0A401JFL4</accession>
<evidence type="ECO:0000256" key="6">
    <source>
        <dbReference type="ARBA" id="ARBA00022833"/>
    </source>
</evidence>
<proteinExistence type="inferred from homology"/>
<protein>
    <recommendedName>
        <fullName evidence="10">Purine nucleoside phosphorylase</fullName>
    </recommendedName>
</protein>
<evidence type="ECO:0000256" key="9">
    <source>
        <dbReference type="ARBA" id="ARBA00049893"/>
    </source>
</evidence>
<keyword evidence="3" id="KW-0808">Transferase</keyword>
<dbReference type="InterPro" id="IPR038371">
    <property type="entry name" value="Cu_polyphenol_OxRdtase_sf"/>
</dbReference>
<evidence type="ECO:0000256" key="5">
    <source>
        <dbReference type="ARBA" id="ARBA00022801"/>
    </source>
</evidence>
<dbReference type="PANTHER" id="PTHR30616">
    <property type="entry name" value="UNCHARACTERIZED PROTEIN YFIH"/>
    <property type="match status" value="1"/>
</dbReference>
<keyword evidence="6" id="KW-0862">Zinc</keyword>
<dbReference type="RefSeq" id="WP_124705212.1">
    <property type="nucleotide sequence ID" value="NZ_BGOW01000019.1"/>
</dbReference>
<dbReference type="Pfam" id="PF02578">
    <property type="entry name" value="Cu-oxidase_4"/>
    <property type="match status" value="1"/>
</dbReference>
<dbReference type="EMBL" id="BGOW01000019">
    <property type="protein sequence ID" value="GBL46427.1"/>
    <property type="molecule type" value="Genomic_DNA"/>
</dbReference>
<evidence type="ECO:0000313" key="12">
    <source>
        <dbReference type="Proteomes" id="UP000286806"/>
    </source>
</evidence>
<comment type="catalytic activity">
    <reaction evidence="7">
        <text>adenosine + H2O + H(+) = inosine + NH4(+)</text>
        <dbReference type="Rhea" id="RHEA:24408"/>
        <dbReference type="ChEBI" id="CHEBI:15377"/>
        <dbReference type="ChEBI" id="CHEBI:15378"/>
        <dbReference type="ChEBI" id="CHEBI:16335"/>
        <dbReference type="ChEBI" id="CHEBI:17596"/>
        <dbReference type="ChEBI" id="CHEBI:28938"/>
        <dbReference type="EC" id="3.5.4.4"/>
    </reaction>
    <physiologicalReaction direction="left-to-right" evidence="7">
        <dbReference type="Rhea" id="RHEA:24409"/>
    </physiologicalReaction>
</comment>
<dbReference type="CDD" id="cd16833">
    <property type="entry name" value="YfiH"/>
    <property type="match status" value="1"/>
</dbReference>
<gene>
    <name evidence="11" type="ORF">SFMTTN_2241</name>
</gene>
<dbReference type="InterPro" id="IPR011324">
    <property type="entry name" value="Cytotoxic_necrot_fac-like_cat"/>
</dbReference>
<evidence type="ECO:0000256" key="7">
    <source>
        <dbReference type="ARBA" id="ARBA00047989"/>
    </source>
</evidence>
<dbReference type="InterPro" id="IPR003730">
    <property type="entry name" value="Cu_polyphenol_OxRdtase"/>
</dbReference>
<dbReference type="AlphaFoldDB" id="A0A401JFL4"/>
<keyword evidence="5" id="KW-0378">Hydrolase</keyword>
<keyword evidence="12" id="KW-1185">Reference proteome</keyword>
<dbReference type="Proteomes" id="UP000286806">
    <property type="component" value="Unassembled WGS sequence"/>
</dbReference>
<comment type="caution">
    <text evidence="11">The sequence shown here is derived from an EMBL/GenBank/DDBJ whole genome shotgun (WGS) entry which is preliminary data.</text>
</comment>
<dbReference type="GO" id="GO:0017061">
    <property type="term" value="F:S-methyl-5-thioadenosine phosphorylase activity"/>
    <property type="evidence" value="ECO:0007669"/>
    <property type="project" value="UniProtKB-EC"/>
</dbReference>
<evidence type="ECO:0000256" key="4">
    <source>
        <dbReference type="ARBA" id="ARBA00022723"/>
    </source>
</evidence>
<sequence>MNPDWIIPDWPAPEQVSALVTTRAGGVSVAPYAGLNLGGHVGDDPASVAQNRAILRAALPAEPIWLTQVHGSAVFDADGRNASTEADASMTRQAGRVCAVLTADCLPVLFCDRQGSVVAAAHAGWRGLAGGMLEAAVAAMQVPADGVMAWLGPAIGAQAFEVGDEVREAFVAMQPQASAAFVAQRRGKWLADIYALARLRLHRIGVTRIYGGGACTYNESARFYSYRRDGATGRMASLIWLRHDGSKVGD</sequence>
<comment type="catalytic activity">
    <reaction evidence="9">
        <text>S-methyl-5'-thioadenosine + phosphate = 5-(methylsulfanyl)-alpha-D-ribose 1-phosphate + adenine</text>
        <dbReference type="Rhea" id="RHEA:11852"/>
        <dbReference type="ChEBI" id="CHEBI:16708"/>
        <dbReference type="ChEBI" id="CHEBI:17509"/>
        <dbReference type="ChEBI" id="CHEBI:43474"/>
        <dbReference type="ChEBI" id="CHEBI:58533"/>
        <dbReference type="EC" id="2.4.2.28"/>
    </reaction>
    <physiologicalReaction direction="left-to-right" evidence="9">
        <dbReference type="Rhea" id="RHEA:11853"/>
    </physiologicalReaction>
</comment>
<evidence type="ECO:0000313" key="11">
    <source>
        <dbReference type="EMBL" id="GBL46427.1"/>
    </source>
</evidence>
<dbReference type="GO" id="GO:0005507">
    <property type="term" value="F:copper ion binding"/>
    <property type="evidence" value="ECO:0007669"/>
    <property type="project" value="TreeGrafter"/>
</dbReference>
<evidence type="ECO:0000256" key="10">
    <source>
        <dbReference type="RuleBase" id="RU361274"/>
    </source>
</evidence>
<evidence type="ECO:0000256" key="3">
    <source>
        <dbReference type="ARBA" id="ARBA00022679"/>
    </source>
</evidence>
<name>A0A401JFL4_9PROT</name>
<evidence type="ECO:0000256" key="1">
    <source>
        <dbReference type="ARBA" id="ARBA00000553"/>
    </source>
</evidence>
<evidence type="ECO:0000256" key="8">
    <source>
        <dbReference type="ARBA" id="ARBA00048968"/>
    </source>
</evidence>
<dbReference type="NCBIfam" id="TIGR00726">
    <property type="entry name" value="peptidoglycan editing factor PgeF"/>
    <property type="match status" value="1"/>
</dbReference>
<dbReference type="PANTHER" id="PTHR30616:SF2">
    <property type="entry name" value="PURINE NUCLEOSIDE PHOSPHORYLASE LACC1"/>
    <property type="match status" value="1"/>
</dbReference>
<dbReference type="OrthoDB" id="4279at2"/>